<evidence type="ECO:0000313" key="9">
    <source>
        <dbReference type="Proteomes" id="UP000188836"/>
    </source>
</evidence>
<sequence>MLEDLPSEAGAALAYSGVGIALMALGFVLVDILTPGNLRRQIWVERNRNAALLVAANLLGVGIIVATAIWTAEGAIGKALVTSAVYGVIGLAAMAVAFLLLDLATPGEFRGVVSDTELHPGVWVNAALHIAVAAVVAAGLS</sequence>
<gene>
    <name evidence="8" type="ORF">B0T46_02930</name>
</gene>
<keyword evidence="9" id="KW-1185">Reference proteome</keyword>
<comment type="subcellular location">
    <subcellularLocation>
        <location evidence="1">Cell membrane</location>
        <topology evidence="1">Multi-pass membrane protein</topology>
    </subcellularLocation>
</comment>
<feature type="transmembrane region" description="Helical" evidence="7">
    <location>
        <begin position="84"/>
        <end position="101"/>
    </location>
</feature>
<feature type="transmembrane region" description="Helical" evidence="7">
    <location>
        <begin position="50"/>
        <end position="72"/>
    </location>
</feature>
<reference evidence="8 9" key="1">
    <citation type="journal article" date="2016" name="Antonie Van Leeuwenhoek">
        <title>Nocardia donostiensis sp. nov., isolated from human respiratory specimens.</title>
        <authorList>
            <person name="Ercibengoa M."/>
            <person name="Bell M."/>
            <person name="Marimon J.M."/>
            <person name="Humrighouse B."/>
            <person name="Klenk H.P."/>
            <person name="Potter G."/>
            <person name="Perez-Trallero E."/>
        </authorList>
    </citation>
    <scope>NUCLEOTIDE SEQUENCE [LARGE SCALE GENOMIC DNA]</scope>
    <source>
        <strain evidence="8 9">X1655</strain>
    </source>
</reference>
<dbReference type="RefSeq" id="WP_077114888.1">
    <property type="nucleotide sequence ID" value="NZ_MUKP01000019.1"/>
</dbReference>
<proteinExistence type="inferred from homology"/>
<dbReference type="Proteomes" id="UP000188836">
    <property type="component" value="Unassembled WGS sequence"/>
</dbReference>
<dbReference type="STRING" id="1538463.B0T36_07025"/>
<accession>A0A1W0BAD3</accession>
<evidence type="ECO:0000256" key="2">
    <source>
        <dbReference type="ARBA" id="ARBA00005779"/>
    </source>
</evidence>
<dbReference type="Pfam" id="PF03994">
    <property type="entry name" value="DUF350"/>
    <property type="match status" value="1"/>
</dbReference>
<evidence type="ECO:0000256" key="4">
    <source>
        <dbReference type="ARBA" id="ARBA00022692"/>
    </source>
</evidence>
<evidence type="ECO:0000313" key="8">
    <source>
        <dbReference type="EMBL" id="ONM50068.1"/>
    </source>
</evidence>
<evidence type="ECO:0000256" key="7">
    <source>
        <dbReference type="SAM" id="Phobius"/>
    </source>
</evidence>
<dbReference type="AlphaFoldDB" id="A0A1W0BAD3"/>
<evidence type="ECO:0008006" key="10">
    <source>
        <dbReference type="Google" id="ProtNLM"/>
    </source>
</evidence>
<dbReference type="GO" id="GO:0005886">
    <property type="term" value="C:plasma membrane"/>
    <property type="evidence" value="ECO:0007669"/>
    <property type="project" value="UniProtKB-SubCell"/>
</dbReference>
<evidence type="ECO:0000256" key="3">
    <source>
        <dbReference type="ARBA" id="ARBA00022475"/>
    </source>
</evidence>
<protein>
    <recommendedName>
        <fullName evidence="10">DUF350 domain-containing protein</fullName>
    </recommendedName>
</protein>
<keyword evidence="3" id="KW-1003">Cell membrane</keyword>
<keyword evidence="6 7" id="KW-0472">Membrane</keyword>
<organism evidence="8 9">
    <name type="scientific">Nocardia donostiensis</name>
    <dbReference type="NCBI Taxonomy" id="1538463"/>
    <lineage>
        <taxon>Bacteria</taxon>
        <taxon>Bacillati</taxon>
        <taxon>Actinomycetota</taxon>
        <taxon>Actinomycetes</taxon>
        <taxon>Mycobacteriales</taxon>
        <taxon>Nocardiaceae</taxon>
        <taxon>Nocardia</taxon>
    </lineage>
</organism>
<evidence type="ECO:0000256" key="6">
    <source>
        <dbReference type="ARBA" id="ARBA00023136"/>
    </source>
</evidence>
<evidence type="ECO:0000256" key="5">
    <source>
        <dbReference type="ARBA" id="ARBA00022989"/>
    </source>
</evidence>
<comment type="similarity">
    <text evidence="2">Belongs to the UPF0719 family.</text>
</comment>
<keyword evidence="4 7" id="KW-0812">Transmembrane</keyword>
<dbReference type="OrthoDB" id="5191770at2"/>
<comment type="caution">
    <text evidence="8">The sequence shown here is derived from an EMBL/GenBank/DDBJ whole genome shotgun (WGS) entry which is preliminary data.</text>
</comment>
<evidence type="ECO:0000256" key="1">
    <source>
        <dbReference type="ARBA" id="ARBA00004651"/>
    </source>
</evidence>
<feature type="transmembrane region" description="Helical" evidence="7">
    <location>
        <begin position="122"/>
        <end position="140"/>
    </location>
</feature>
<dbReference type="InterPro" id="IPR007140">
    <property type="entry name" value="DUF350"/>
</dbReference>
<feature type="transmembrane region" description="Helical" evidence="7">
    <location>
        <begin position="12"/>
        <end position="30"/>
    </location>
</feature>
<keyword evidence="5 7" id="KW-1133">Transmembrane helix</keyword>
<dbReference type="EMBL" id="MUMY01000002">
    <property type="protein sequence ID" value="ONM50068.1"/>
    <property type="molecule type" value="Genomic_DNA"/>
</dbReference>
<name>A0A1W0BAD3_9NOCA</name>